<dbReference type="InterPro" id="IPR013783">
    <property type="entry name" value="Ig-like_fold"/>
</dbReference>
<reference evidence="2" key="1">
    <citation type="journal article" date="2015" name="Nature">
        <title>Complex archaea that bridge the gap between prokaryotes and eukaryotes.</title>
        <authorList>
            <person name="Spang A."/>
            <person name="Saw J.H."/>
            <person name="Jorgensen S.L."/>
            <person name="Zaremba-Niedzwiedzka K."/>
            <person name="Martijn J."/>
            <person name="Lind A.E."/>
            <person name="van Eijk R."/>
            <person name="Schleper C."/>
            <person name="Guy L."/>
            <person name="Ettema T.J."/>
        </authorList>
    </citation>
    <scope>NUCLEOTIDE SEQUENCE</scope>
</reference>
<dbReference type="EMBL" id="LAZR01002786">
    <property type="protein sequence ID" value="KKN25647.1"/>
    <property type="molecule type" value="Genomic_DNA"/>
</dbReference>
<name>A0A0F9PM19_9ZZZZ</name>
<evidence type="ECO:0000313" key="2">
    <source>
        <dbReference type="EMBL" id="KKN25647.1"/>
    </source>
</evidence>
<dbReference type="AlphaFoldDB" id="A0A0F9PM19"/>
<evidence type="ECO:0000256" key="1">
    <source>
        <dbReference type="SAM" id="Phobius"/>
    </source>
</evidence>
<evidence type="ECO:0008006" key="3">
    <source>
        <dbReference type="Google" id="ProtNLM"/>
    </source>
</evidence>
<proteinExistence type="predicted"/>
<gene>
    <name evidence="2" type="ORF">LCGC14_0882750</name>
</gene>
<feature type="transmembrane region" description="Helical" evidence="1">
    <location>
        <begin position="6"/>
        <end position="26"/>
    </location>
</feature>
<organism evidence="2">
    <name type="scientific">marine sediment metagenome</name>
    <dbReference type="NCBI Taxonomy" id="412755"/>
    <lineage>
        <taxon>unclassified sequences</taxon>
        <taxon>metagenomes</taxon>
        <taxon>ecological metagenomes</taxon>
    </lineage>
</organism>
<accession>A0A0F9PM19</accession>
<sequence>MNKLLIYHRLVYILRSLSIIILIVLLQSKSLLFADDGVGTVQLTWTAPGDDGVEGVATQYDLRYRADDPITEDSTFYLGIVIPTQAPDTAGALEEYIIELPAGVYFFAIKTADEVPNWSELSNIVMLNIGVLPPDSVYFILLQL</sequence>
<protein>
    <recommendedName>
        <fullName evidence="3">Fibronectin type-III domain-containing protein</fullName>
    </recommendedName>
</protein>
<dbReference type="Gene3D" id="2.60.40.10">
    <property type="entry name" value="Immunoglobulins"/>
    <property type="match status" value="1"/>
</dbReference>
<keyword evidence="1" id="KW-1133">Transmembrane helix</keyword>
<comment type="caution">
    <text evidence="2">The sequence shown here is derived from an EMBL/GenBank/DDBJ whole genome shotgun (WGS) entry which is preliminary data.</text>
</comment>
<keyword evidence="1" id="KW-0812">Transmembrane</keyword>
<keyword evidence="1" id="KW-0472">Membrane</keyword>